<feature type="region of interest" description="Disordered" evidence="1">
    <location>
        <begin position="49"/>
        <end position="69"/>
    </location>
</feature>
<dbReference type="PANTHER" id="PTHR30627">
    <property type="entry name" value="PEPTIDOGLYCAN D,D-TRANSPEPTIDASE"/>
    <property type="match status" value="1"/>
</dbReference>
<comment type="caution">
    <text evidence="4">The sequence shown here is derived from an EMBL/GenBank/DDBJ whole genome shotgun (WGS) entry which is preliminary data.</text>
</comment>
<name>A0A918WEC3_STRCJ</name>
<dbReference type="InterPro" id="IPR001460">
    <property type="entry name" value="PCN-bd_Tpept"/>
</dbReference>
<evidence type="ECO:0000313" key="5">
    <source>
        <dbReference type="Proteomes" id="UP000646244"/>
    </source>
</evidence>
<organism evidence="4 5">
    <name type="scientific">Streptomyces cinnamoneus</name>
    <name type="common">Streptoverticillium cinnamoneum</name>
    <dbReference type="NCBI Taxonomy" id="53446"/>
    <lineage>
        <taxon>Bacteria</taxon>
        <taxon>Bacillati</taxon>
        <taxon>Actinomycetota</taxon>
        <taxon>Actinomycetes</taxon>
        <taxon>Kitasatosporales</taxon>
        <taxon>Streptomycetaceae</taxon>
        <taxon>Streptomyces</taxon>
        <taxon>Streptomyces cinnamoneus group</taxon>
    </lineage>
</organism>
<dbReference type="GO" id="GO:0008658">
    <property type="term" value="F:penicillin binding"/>
    <property type="evidence" value="ECO:0007669"/>
    <property type="project" value="InterPro"/>
</dbReference>
<dbReference type="AlphaFoldDB" id="A0A918WEC3"/>
<evidence type="ECO:0000259" key="2">
    <source>
        <dbReference type="Pfam" id="PF00905"/>
    </source>
</evidence>
<dbReference type="GO" id="GO:0071972">
    <property type="term" value="F:peptidoglycan L,D-transpeptidase activity"/>
    <property type="evidence" value="ECO:0007669"/>
    <property type="project" value="TreeGrafter"/>
</dbReference>
<reference evidence="4" key="2">
    <citation type="submission" date="2020-09" db="EMBL/GenBank/DDBJ databases">
        <authorList>
            <person name="Sun Q."/>
            <person name="Ohkuma M."/>
        </authorList>
    </citation>
    <scope>NUCLEOTIDE SEQUENCE</scope>
    <source>
        <strain evidence="4">JCM 4633</strain>
    </source>
</reference>
<gene>
    <name evidence="4" type="ORF">GCM10010507_11820</name>
</gene>
<dbReference type="Gene3D" id="3.90.1310.10">
    <property type="entry name" value="Penicillin-binding protein 2a (Domain 2)"/>
    <property type="match status" value="1"/>
</dbReference>
<reference evidence="4" key="1">
    <citation type="journal article" date="2014" name="Int. J. Syst. Evol. Microbiol.">
        <title>Complete genome sequence of Corynebacterium casei LMG S-19264T (=DSM 44701T), isolated from a smear-ripened cheese.</title>
        <authorList>
            <consortium name="US DOE Joint Genome Institute (JGI-PGF)"/>
            <person name="Walter F."/>
            <person name="Albersmeier A."/>
            <person name="Kalinowski J."/>
            <person name="Ruckert C."/>
        </authorList>
    </citation>
    <scope>NUCLEOTIDE SEQUENCE</scope>
    <source>
        <strain evidence="4">JCM 4633</strain>
    </source>
</reference>
<feature type="domain" description="Penicillin binding protein A dimerisation" evidence="3">
    <location>
        <begin position="75"/>
        <end position="129"/>
    </location>
</feature>
<evidence type="ECO:0000313" key="4">
    <source>
        <dbReference type="EMBL" id="GHC39599.1"/>
    </source>
</evidence>
<dbReference type="GO" id="GO:0071555">
    <property type="term" value="P:cell wall organization"/>
    <property type="evidence" value="ECO:0007669"/>
    <property type="project" value="TreeGrafter"/>
</dbReference>
<protein>
    <recommendedName>
        <fullName evidence="6">Penicillin-binding protein</fullName>
    </recommendedName>
</protein>
<evidence type="ECO:0008006" key="6">
    <source>
        <dbReference type="Google" id="ProtNLM"/>
    </source>
</evidence>
<dbReference type="Proteomes" id="UP000646244">
    <property type="component" value="Unassembled WGS sequence"/>
</dbReference>
<dbReference type="EMBL" id="BMVB01000003">
    <property type="protein sequence ID" value="GHC39599.1"/>
    <property type="molecule type" value="Genomic_DNA"/>
</dbReference>
<dbReference type="PANTHER" id="PTHR30627:SF24">
    <property type="entry name" value="PENICILLIN-BINDING PROTEIN 4B"/>
    <property type="match status" value="1"/>
</dbReference>
<dbReference type="SUPFAM" id="SSF56601">
    <property type="entry name" value="beta-lactamase/transpeptidase-like"/>
    <property type="match status" value="1"/>
</dbReference>
<dbReference type="Pfam" id="PF00905">
    <property type="entry name" value="Transpeptidase"/>
    <property type="match status" value="1"/>
</dbReference>
<dbReference type="Gene3D" id="3.40.710.10">
    <property type="entry name" value="DD-peptidase/beta-lactamase superfamily"/>
    <property type="match status" value="1"/>
</dbReference>
<proteinExistence type="predicted"/>
<sequence>MQARPQESKSGRPRGTRTMLIMPTTNRRRAALPVAALMTLFAAGATGCASGGGAEEKAPKAQSSPPHKAKEGLADILVAGRPVTGTKPSGNTKIPYQRTYSDGELYSAVTGYRSLAYGAAGLEGIYKDVRGTVETTVDPALQRAAADGLRGRKGAAVALDVETGRVRALVSAPSYDPSAFSGNTFADKGAWEELTGNQDHPLLDRALRQAVPLGGAFHAVVAAAALEKGLYASVDTPAHGPGGTGGCQNASIRQALRNGCDEVFTAMAAEVGPDAVRSTAEAFGFNDEQLKMPVQVAESTYGDGETTATPLQMARVMAVIGNGGRQIGPQLVDRIVHGDGSVQKPAGYAAAGRQVIKQETAAQLRSALSSGQLTTRTDKNAWSVALLRTADGHLLGVAVRADEAAPSGTAPSAPVVDRMAKAATG</sequence>
<dbReference type="Pfam" id="PF21922">
    <property type="entry name" value="PBP_dimer_2"/>
    <property type="match status" value="1"/>
</dbReference>
<evidence type="ECO:0000259" key="3">
    <source>
        <dbReference type="Pfam" id="PF21922"/>
    </source>
</evidence>
<dbReference type="GO" id="GO:0005886">
    <property type="term" value="C:plasma membrane"/>
    <property type="evidence" value="ECO:0007669"/>
    <property type="project" value="TreeGrafter"/>
</dbReference>
<feature type="domain" description="Penicillin-binding protein transpeptidase" evidence="2">
    <location>
        <begin position="154"/>
        <end position="376"/>
    </location>
</feature>
<dbReference type="InterPro" id="IPR050515">
    <property type="entry name" value="Beta-lactam/transpept"/>
</dbReference>
<dbReference type="InterPro" id="IPR012338">
    <property type="entry name" value="Beta-lactam/transpept-like"/>
</dbReference>
<accession>A0A918WEC3</accession>
<dbReference type="InterPro" id="IPR054120">
    <property type="entry name" value="PBPA_dimer"/>
</dbReference>
<evidence type="ECO:0000256" key="1">
    <source>
        <dbReference type="SAM" id="MobiDB-lite"/>
    </source>
</evidence>